<organism evidence="1 2">
    <name type="scientific">Schistosoma mattheei</name>
    <dbReference type="NCBI Taxonomy" id="31246"/>
    <lineage>
        <taxon>Eukaryota</taxon>
        <taxon>Metazoa</taxon>
        <taxon>Spiralia</taxon>
        <taxon>Lophotrochozoa</taxon>
        <taxon>Platyhelminthes</taxon>
        <taxon>Trematoda</taxon>
        <taxon>Digenea</taxon>
        <taxon>Strigeidida</taxon>
        <taxon>Schistosomatoidea</taxon>
        <taxon>Schistosomatidae</taxon>
        <taxon>Schistosoma</taxon>
    </lineage>
</organism>
<accession>A0A183NDG0</accession>
<keyword evidence="2" id="KW-1185">Reference proteome</keyword>
<dbReference type="AlphaFoldDB" id="A0A183NDG0"/>
<proteinExistence type="predicted"/>
<dbReference type="EMBL" id="UZAL01000110">
    <property type="protein sequence ID" value="VDO68012.1"/>
    <property type="molecule type" value="Genomic_DNA"/>
</dbReference>
<evidence type="ECO:0000313" key="2">
    <source>
        <dbReference type="Proteomes" id="UP000269396"/>
    </source>
</evidence>
<sequence>MWSILAFTATSALSASAGMLSGPAALPHLICPMTMLILSTVGGLISIWRSVGAALTLDGSSGAGQFKCPLKCSTNLFRCSSMLVITLPYFPLVVLVYDNF</sequence>
<reference evidence="1 2" key="1">
    <citation type="submission" date="2018-11" db="EMBL/GenBank/DDBJ databases">
        <authorList>
            <consortium name="Pathogen Informatics"/>
        </authorList>
    </citation>
    <scope>NUCLEOTIDE SEQUENCE [LARGE SCALE GENOMIC DNA]</scope>
    <source>
        <strain>Denwood</strain>
        <strain evidence="2">Zambia</strain>
    </source>
</reference>
<evidence type="ECO:0000313" key="1">
    <source>
        <dbReference type="EMBL" id="VDO68012.1"/>
    </source>
</evidence>
<name>A0A183NDG0_9TREM</name>
<protein>
    <submittedName>
        <fullName evidence="1">Uncharacterized protein</fullName>
    </submittedName>
</protein>
<dbReference type="Proteomes" id="UP000269396">
    <property type="component" value="Unassembled WGS sequence"/>
</dbReference>
<gene>
    <name evidence="1" type="ORF">SMTD_LOCUS146</name>
</gene>